<dbReference type="AlphaFoldDB" id="A0A074LIN9"/>
<name>A0A074LIN9_9BACL</name>
<dbReference type="InterPro" id="IPR004568">
    <property type="entry name" value="Ppantetheine-prot_Trfase_dom"/>
</dbReference>
<gene>
    <name evidence="10" type="primary">acpS</name>
    <name evidence="12" type="ORF">EL26_23275</name>
</gene>
<keyword evidence="4 10" id="KW-0276">Fatty acid metabolism</keyword>
<accession>A0A074LIN9</accession>
<evidence type="ECO:0000313" key="12">
    <source>
        <dbReference type="EMBL" id="KEO81004.1"/>
    </source>
</evidence>
<evidence type="ECO:0000256" key="7">
    <source>
        <dbReference type="ARBA" id="ARBA00023160"/>
    </source>
</evidence>
<feature type="binding site" evidence="10">
    <location>
        <position position="57"/>
    </location>
    <ligand>
        <name>Mg(2+)</name>
        <dbReference type="ChEBI" id="CHEBI:18420"/>
    </ligand>
</feature>
<dbReference type="EC" id="2.7.8.7" evidence="10"/>
<dbReference type="NCBIfam" id="TIGR00556">
    <property type="entry name" value="pantethn_trn"/>
    <property type="match status" value="1"/>
</dbReference>
<evidence type="ECO:0000256" key="5">
    <source>
        <dbReference type="ARBA" id="ARBA00022842"/>
    </source>
</evidence>
<keyword evidence="7 10" id="KW-0275">Fatty acid biosynthesis</keyword>
<evidence type="ECO:0000256" key="3">
    <source>
        <dbReference type="ARBA" id="ARBA00022723"/>
    </source>
</evidence>
<evidence type="ECO:0000256" key="4">
    <source>
        <dbReference type="ARBA" id="ARBA00022832"/>
    </source>
</evidence>
<keyword evidence="1 10" id="KW-0444">Lipid biosynthesis</keyword>
<dbReference type="SUPFAM" id="SSF56214">
    <property type="entry name" value="4'-phosphopantetheinyl transferase"/>
    <property type="match status" value="1"/>
</dbReference>
<comment type="catalytic activity">
    <reaction evidence="8 10">
        <text>apo-[ACP] + CoA = holo-[ACP] + adenosine 3',5'-bisphosphate + H(+)</text>
        <dbReference type="Rhea" id="RHEA:12068"/>
        <dbReference type="Rhea" id="RHEA-COMP:9685"/>
        <dbReference type="Rhea" id="RHEA-COMP:9690"/>
        <dbReference type="ChEBI" id="CHEBI:15378"/>
        <dbReference type="ChEBI" id="CHEBI:29999"/>
        <dbReference type="ChEBI" id="CHEBI:57287"/>
        <dbReference type="ChEBI" id="CHEBI:58343"/>
        <dbReference type="ChEBI" id="CHEBI:64479"/>
        <dbReference type="EC" id="2.7.8.7"/>
    </reaction>
</comment>
<dbReference type="InterPro" id="IPR037143">
    <property type="entry name" value="4-PPantetheinyl_Trfase_dom_sf"/>
</dbReference>
<feature type="domain" description="4'-phosphopantetheinyl transferase" evidence="11">
    <location>
        <begin position="5"/>
        <end position="118"/>
    </location>
</feature>
<keyword evidence="3 10" id="KW-0479">Metal-binding</keyword>
<dbReference type="HAMAP" id="MF_00101">
    <property type="entry name" value="AcpS"/>
    <property type="match status" value="1"/>
</dbReference>
<reference evidence="12 13" key="1">
    <citation type="journal article" date="2013" name="Int. J. Syst. Evol. Microbiol.">
        <title>Tumebacillus flagellatus sp. nov., an alpha-amylase/pullulanase-producing bacterium isolated from cassava wastewater.</title>
        <authorList>
            <person name="Wang Q."/>
            <person name="Xie N."/>
            <person name="Qin Y."/>
            <person name="Shen N."/>
            <person name="Zhu J."/>
            <person name="Mi H."/>
            <person name="Huang R."/>
        </authorList>
    </citation>
    <scope>NUCLEOTIDE SEQUENCE [LARGE SCALE GENOMIC DNA]</scope>
    <source>
        <strain evidence="12 13">GST4</strain>
    </source>
</reference>
<comment type="subcellular location">
    <subcellularLocation>
        <location evidence="10">Cytoplasm</location>
    </subcellularLocation>
</comment>
<keyword evidence="5 10" id="KW-0460">Magnesium</keyword>
<proteinExistence type="inferred from homology"/>
<dbReference type="GO" id="GO:0000287">
    <property type="term" value="F:magnesium ion binding"/>
    <property type="evidence" value="ECO:0007669"/>
    <property type="project" value="UniProtKB-UniRule"/>
</dbReference>
<dbReference type="EMBL" id="JMIR01000051">
    <property type="protein sequence ID" value="KEO81004.1"/>
    <property type="molecule type" value="Genomic_DNA"/>
</dbReference>
<protein>
    <recommendedName>
        <fullName evidence="10">Holo-[acyl-carrier-protein] synthase</fullName>
        <shortName evidence="10">Holo-ACP synthase</shortName>
        <ecNumber evidence="10">2.7.8.7</ecNumber>
    </recommendedName>
    <alternativeName>
        <fullName evidence="10">4'-phosphopantetheinyl transferase AcpS</fullName>
    </alternativeName>
</protein>
<dbReference type="OrthoDB" id="517356at2"/>
<dbReference type="FunFam" id="3.90.470.20:FF:000001">
    <property type="entry name" value="Holo-[acyl-carrier-protein] synthase"/>
    <property type="match status" value="1"/>
</dbReference>
<evidence type="ECO:0000256" key="2">
    <source>
        <dbReference type="ARBA" id="ARBA00022679"/>
    </source>
</evidence>
<dbReference type="Pfam" id="PF01648">
    <property type="entry name" value="ACPS"/>
    <property type="match status" value="1"/>
</dbReference>
<comment type="cofactor">
    <cofactor evidence="10">
        <name>Mg(2+)</name>
        <dbReference type="ChEBI" id="CHEBI:18420"/>
    </cofactor>
</comment>
<keyword evidence="13" id="KW-1185">Reference proteome</keyword>
<evidence type="ECO:0000256" key="9">
    <source>
        <dbReference type="ARBA" id="ARBA00054726"/>
    </source>
</evidence>
<keyword evidence="6 10" id="KW-0443">Lipid metabolism</keyword>
<evidence type="ECO:0000256" key="8">
    <source>
        <dbReference type="ARBA" id="ARBA00050875"/>
    </source>
</evidence>
<keyword evidence="2 10" id="KW-0808">Transferase</keyword>
<comment type="caution">
    <text evidence="12">The sequence shown here is derived from an EMBL/GenBank/DDBJ whole genome shotgun (WGS) entry which is preliminary data.</text>
</comment>
<dbReference type="STRING" id="1157490.EL26_23275"/>
<evidence type="ECO:0000256" key="6">
    <source>
        <dbReference type="ARBA" id="ARBA00023098"/>
    </source>
</evidence>
<dbReference type="NCBIfam" id="TIGR00516">
    <property type="entry name" value="acpS"/>
    <property type="match status" value="1"/>
</dbReference>
<dbReference type="RefSeq" id="WP_038094443.1">
    <property type="nucleotide sequence ID" value="NZ_JMIR01000051.1"/>
</dbReference>
<dbReference type="GO" id="GO:0005737">
    <property type="term" value="C:cytoplasm"/>
    <property type="evidence" value="ECO:0007669"/>
    <property type="project" value="UniProtKB-SubCell"/>
</dbReference>
<comment type="similarity">
    <text evidence="10">Belongs to the P-Pant transferase superfamily. AcpS family.</text>
</comment>
<dbReference type="Gene3D" id="3.90.470.20">
    <property type="entry name" value="4'-phosphopantetheinyl transferase domain"/>
    <property type="match status" value="1"/>
</dbReference>
<organism evidence="12 13">
    <name type="scientific">Tumebacillus flagellatus</name>
    <dbReference type="NCBI Taxonomy" id="1157490"/>
    <lineage>
        <taxon>Bacteria</taxon>
        <taxon>Bacillati</taxon>
        <taxon>Bacillota</taxon>
        <taxon>Bacilli</taxon>
        <taxon>Bacillales</taxon>
        <taxon>Alicyclobacillaceae</taxon>
        <taxon>Tumebacillus</taxon>
    </lineage>
</organism>
<dbReference type="GO" id="GO:0006633">
    <property type="term" value="P:fatty acid biosynthetic process"/>
    <property type="evidence" value="ECO:0007669"/>
    <property type="project" value="UniProtKB-UniRule"/>
</dbReference>
<feature type="binding site" evidence="10">
    <location>
        <position position="8"/>
    </location>
    <ligand>
        <name>Mg(2+)</name>
        <dbReference type="ChEBI" id="CHEBI:18420"/>
    </ligand>
</feature>
<sequence>MIIGTGIDITEIERIAGLLERHGATIWKRILAPEEREMYDSPRRRAEYLAGRWAAKEAASKALGTGIGKVSLQDLVITKNDLGAPSLTLRGYAAERALELGVTSTHVSISHSDKYAVAQVILEK</sequence>
<dbReference type="Proteomes" id="UP000027931">
    <property type="component" value="Unassembled WGS sequence"/>
</dbReference>
<evidence type="ECO:0000313" key="13">
    <source>
        <dbReference type="Proteomes" id="UP000027931"/>
    </source>
</evidence>
<comment type="function">
    <text evidence="9">Transfers the 4'-phosphopantetheine moiety from coenzyme A to the 'Ser-36' of acyl-carrier-protein.</text>
</comment>
<dbReference type="eggNOG" id="COG0736">
    <property type="taxonomic scope" value="Bacteria"/>
</dbReference>
<dbReference type="InterPro" id="IPR002582">
    <property type="entry name" value="ACPS"/>
</dbReference>
<keyword evidence="10" id="KW-0963">Cytoplasm</keyword>
<dbReference type="InterPro" id="IPR008278">
    <property type="entry name" value="4-PPantetheinyl_Trfase_dom"/>
</dbReference>
<comment type="function">
    <text evidence="10">Transfers the 4'-phosphopantetheine moiety from coenzyme A to a Ser of acyl-carrier-protein.</text>
</comment>
<evidence type="ECO:0000256" key="10">
    <source>
        <dbReference type="HAMAP-Rule" id="MF_00101"/>
    </source>
</evidence>
<evidence type="ECO:0000259" key="11">
    <source>
        <dbReference type="Pfam" id="PF01648"/>
    </source>
</evidence>
<dbReference type="GO" id="GO:0008897">
    <property type="term" value="F:holo-[acyl-carrier-protein] synthase activity"/>
    <property type="evidence" value="ECO:0007669"/>
    <property type="project" value="UniProtKB-UniRule"/>
</dbReference>
<evidence type="ECO:0000256" key="1">
    <source>
        <dbReference type="ARBA" id="ARBA00022516"/>
    </source>
</evidence>